<proteinExistence type="predicted"/>
<protein>
    <submittedName>
        <fullName evidence="13">K(+) efflux antiporter</fullName>
    </submittedName>
</protein>
<feature type="region of interest" description="Disordered" evidence="10">
    <location>
        <begin position="690"/>
        <end position="712"/>
    </location>
</feature>
<dbReference type="Pfam" id="PF00999">
    <property type="entry name" value="Na_H_Exchanger"/>
    <property type="match status" value="1"/>
</dbReference>
<feature type="transmembrane region" description="Helical" evidence="11">
    <location>
        <begin position="134"/>
        <end position="152"/>
    </location>
</feature>
<evidence type="ECO:0000256" key="5">
    <source>
        <dbReference type="ARBA" id="ARBA00022692"/>
    </source>
</evidence>
<dbReference type="PANTHER" id="PTHR46157">
    <property type="entry name" value="K(+) EFFLUX ANTIPORTER 3, CHLOROPLASTIC"/>
    <property type="match status" value="1"/>
</dbReference>
<name>A0AAE0F5W0_9CHLO</name>
<feature type="transmembrane region" description="Helical" evidence="11">
    <location>
        <begin position="285"/>
        <end position="311"/>
    </location>
</feature>
<dbReference type="Gene3D" id="1.20.1530.20">
    <property type="match status" value="1"/>
</dbReference>
<dbReference type="GO" id="GO:0009507">
    <property type="term" value="C:chloroplast"/>
    <property type="evidence" value="ECO:0007669"/>
    <property type="project" value="TreeGrafter"/>
</dbReference>
<dbReference type="InterPro" id="IPR038770">
    <property type="entry name" value="Na+/solute_symporter_sf"/>
</dbReference>
<dbReference type="FunFam" id="3.40.50.720:FF:000036">
    <property type="entry name" value="Glutathione-regulated potassium-efflux system protein KefB"/>
    <property type="match status" value="1"/>
</dbReference>
<feature type="domain" description="RCK N-terminal" evidence="12">
    <location>
        <begin position="512"/>
        <end position="629"/>
    </location>
</feature>
<accession>A0AAE0F5W0</accession>
<dbReference type="GO" id="GO:0015386">
    <property type="term" value="F:potassium:proton antiporter activity"/>
    <property type="evidence" value="ECO:0007669"/>
    <property type="project" value="TreeGrafter"/>
</dbReference>
<feature type="transmembrane region" description="Helical" evidence="11">
    <location>
        <begin position="404"/>
        <end position="426"/>
    </location>
</feature>
<keyword evidence="5 11" id="KW-0812">Transmembrane</keyword>
<dbReference type="InterPro" id="IPR006153">
    <property type="entry name" value="Cation/H_exchanger_TM"/>
</dbReference>
<dbReference type="EMBL" id="LGRX02025989">
    <property type="protein sequence ID" value="KAK3251530.1"/>
    <property type="molecule type" value="Genomic_DNA"/>
</dbReference>
<keyword evidence="14" id="KW-1185">Reference proteome</keyword>
<evidence type="ECO:0000256" key="3">
    <source>
        <dbReference type="ARBA" id="ARBA00022449"/>
    </source>
</evidence>
<evidence type="ECO:0000256" key="6">
    <source>
        <dbReference type="ARBA" id="ARBA00022958"/>
    </source>
</evidence>
<evidence type="ECO:0000256" key="11">
    <source>
        <dbReference type="SAM" id="Phobius"/>
    </source>
</evidence>
<evidence type="ECO:0000256" key="9">
    <source>
        <dbReference type="ARBA" id="ARBA00023136"/>
    </source>
</evidence>
<evidence type="ECO:0000256" key="1">
    <source>
        <dbReference type="ARBA" id="ARBA00004127"/>
    </source>
</evidence>
<keyword evidence="3" id="KW-0050">Antiport</keyword>
<dbReference type="NCBIfam" id="TIGR00932">
    <property type="entry name" value="2a37"/>
    <property type="match status" value="1"/>
</dbReference>
<feature type="transmembrane region" description="Helical" evidence="11">
    <location>
        <begin position="31"/>
        <end position="54"/>
    </location>
</feature>
<dbReference type="InterPro" id="IPR003148">
    <property type="entry name" value="RCK_N"/>
</dbReference>
<dbReference type="SUPFAM" id="SSF51735">
    <property type="entry name" value="NAD(P)-binding Rossmann-fold domains"/>
    <property type="match status" value="1"/>
</dbReference>
<evidence type="ECO:0000256" key="2">
    <source>
        <dbReference type="ARBA" id="ARBA00022448"/>
    </source>
</evidence>
<evidence type="ECO:0000256" key="8">
    <source>
        <dbReference type="ARBA" id="ARBA00023065"/>
    </source>
</evidence>
<dbReference type="PROSITE" id="PS51201">
    <property type="entry name" value="RCK_N"/>
    <property type="match status" value="1"/>
</dbReference>
<feature type="transmembrane region" description="Helical" evidence="11">
    <location>
        <begin position="158"/>
        <end position="177"/>
    </location>
</feature>
<feature type="transmembrane region" description="Helical" evidence="11">
    <location>
        <begin position="332"/>
        <end position="361"/>
    </location>
</feature>
<dbReference type="Proteomes" id="UP001190700">
    <property type="component" value="Unassembled WGS sequence"/>
</dbReference>
<dbReference type="InterPro" id="IPR004771">
    <property type="entry name" value="K/H_exchanger"/>
</dbReference>
<evidence type="ECO:0000313" key="14">
    <source>
        <dbReference type="Proteomes" id="UP001190700"/>
    </source>
</evidence>
<dbReference type="AlphaFoldDB" id="A0AAE0F5W0"/>
<comment type="caution">
    <text evidence="13">The sequence shown here is derived from an EMBL/GenBank/DDBJ whole genome shotgun (WGS) entry which is preliminary data.</text>
</comment>
<dbReference type="InterPro" id="IPR036291">
    <property type="entry name" value="NAD(P)-bd_dom_sf"/>
</dbReference>
<feature type="transmembrane region" description="Helical" evidence="11">
    <location>
        <begin position="470"/>
        <end position="491"/>
    </location>
</feature>
<evidence type="ECO:0000256" key="10">
    <source>
        <dbReference type="SAM" id="MobiDB-lite"/>
    </source>
</evidence>
<evidence type="ECO:0000256" key="7">
    <source>
        <dbReference type="ARBA" id="ARBA00022989"/>
    </source>
</evidence>
<organism evidence="13 14">
    <name type="scientific">Cymbomonas tetramitiformis</name>
    <dbReference type="NCBI Taxonomy" id="36881"/>
    <lineage>
        <taxon>Eukaryota</taxon>
        <taxon>Viridiplantae</taxon>
        <taxon>Chlorophyta</taxon>
        <taxon>Pyramimonadophyceae</taxon>
        <taxon>Pyramimonadales</taxon>
        <taxon>Pyramimonadaceae</taxon>
        <taxon>Cymbomonas</taxon>
    </lineage>
</organism>
<comment type="subcellular location">
    <subcellularLocation>
        <location evidence="1">Endomembrane system</location>
        <topology evidence="1">Multi-pass membrane protein</topology>
    </subcellularLocation>
</comment>
<keyword evidence="8" id="KW-0406">Ion transport</keyword>
<dbReference type="Pfam" id="PF02254">
    <property type="entry name" value="TrkA_N"/>
    <property type="match status" value="1"/>
</dbReference>
<dbReference type="PANTHER" id="PTHR46157:SF2">
    <property type="entry name" value="K(+) EFFLUX ANTIPORTER 1, CHLOROPLASTIC-RELATED"/>
    <property type="match status" value="1"/>
</dbReference>
<dbReference type="Gene3D" id="3.40.50.720">
    <property type="entry name" value="NAD(P)-binding Rossmann-like Domain"/>
    <property type="match status" value="1"/>
</dbReference>
<feature type="transmembrane region" description="Helical" evidence="11">
    <location>
        <begin position="373"/>
        <end position="392"/>
    </location>
</feature>
<keyword evidence="4" id="KW-0633">Potassium transport</keyword>
<evidence type="ECO:0000256" key="4">
    <source>
        <dbReference type="ARBA" id="ARBA00022538"/>
    </source>
</evidence>
<keyword evidence="2" id="KW-0813">Transport</keyword>
<keyword evidence="7 11" id="KW-1133">Transmembrane helix</keyword>
<dbReference type="GO" id="GO:0016020">
    <property type="term" value="C:membrane"/>
    <property type="evidence" value="ECO:0007669"/>
    <property type="project" value="InterPro"/>
</dbReference>
<feature type="non-terminal residue" evidence="13">
    <location>
        <position position="1"/>
    </location>
</feature>
<evidence type="ECO:0000259" key="12">
    <source>
        <dbReference type="PROSITE" id="PS51201"/>
    </source>
</evidence>
<feature type="transmembrane region" description="Helical" evidence="11">
    <location>
        <begin position="249"/>
        <end position="273"/>
    </location>
</feature>
<reference evidence="13 14" key="1">
    <citation type="journal article" date="2015" name="Genome Biol. Evol.">
        <title>Comparative Genomics of a Bacterivorous Green Alga Reveals Evolutionary Causalities and Consequences of Phago-Mixotrophic Mode of Nutrition.</title>
        <authorList>
            <person name="Burns J.A."/>
            <person name="Paasch A."/>
            <person name="Narechania A."/>
            <person name="Kim E."/>
        </authorList>
    </citation>
    <scope>NUCLEOTIDE SEQUENCE [LARGE SCALE GENOMIC DNA]</scope>
    <source>
        <strain evidence="13 14">PLY_AMNH</strain>
    </source>
</reference>
<keyword evidence="6" id="KW-0630">Potassium</keyword>
<evidence type="ECO:0000313" key="13">
    <source>
        <dbReference type="EMBL" id="KAK3251530.1"/>
    </source>
</evidence>
<sequence>EAPKRPSQEVPKSSKFYPGAFFTLSHNSDVALSYATVAVAVAVLGILVVLPLAVPSSLSFYSNTWESVKMGVQVFSSAALQVIEQGTRPVLEFLSSLLPAHTHTPNGLVDVLWLLGTSVLTVPIISKLPGGSPVLGFLISGLLVGPHCFGFIQNIEAVRHLAEFGVIFLLFNIGLELSLERLISMSKYVFGLGTAQLMGTAAVTAYFAGLMGANVSSAVILGVGLAFSSTAVGMQVLQDRGETGSRHGRATFSVLLLQDLAVVLVFMLVPLLAPTPDGVLQGWTIAKAVVIAIAKTAAAILTIMGIGRIFIRPLYKRIAASSNAEIFSSTTLLVVLGISLLTETLGLSSALGAFLAGLLLAETEFHLQVESDIAPYRGLLLGLFFMTVGMTINPQLLVDRFSHIMFTLAALIAGKVGVVALCGKAFGLTTLTATRAGMFLAPGGEFAFVTFGEAVREGIISTNLSSELTLVVALSMAVMPWLAALGGFIASKMESKDAKSMLPAEEEVDDLSGHIIIAGFGRVGQMVAQMLSERLINFVALDVSSERVQAGRAMKLPVYFGDAGSAAVLHAVGAARASCAVVTLDTPGANYRTVWALQKNFPDIKSYVRAHDVDHGVNLEKAGATVVVPETLEPSLQLAAACLNQIGLPSDEVASAIDNFRRKHISELGEMASEHHASLGYGFPVNLQKSMNEGSMDDEDEITVDATPLPST</sequence>
<dbReference type="GO" id="GO:0012505">
    <property type="term" value="C:endomembrane system"/>
    <property type="evidence" value="ECO:0007669"/>
    <property type="project" value="UniProtKB-SubCell"/>
</dbReference>
<gene>
    <name evidence="13" type="ORF">CYMTET_39130</name>
</gene>
<keyword evidence="9 11" id="KW-0472">Membrane</keyword>